<keyword evidence="3" id="KW-1185">Reference proteome</keyword>
<accession>A0A1H0W8X0</accession>
<organism evidence="2 3">
    <name type="scientific">Actinopolyspora xinjiangensis</name>
    <dbReference type="NCBI Taxonomy" id="405564"/>
    <lineage>
        <taxon>Bacteria</taxon>
        <taxon>Bacillati</taxon>
        <taxon>Actinomycetota</taxon>
        <taxon>Actinomycetes</taxon>
        <taxon>Actinopolysporales</taxon>
        <taxon>Actinopolysporaceae</taxon>
        <taxon>Actinopolyspora</taxon>
    </lineage>
</organism>
<dbReference type="EMBL" id="FNJR01000011">
    <property type="protein sequence ID" value="SDP87220.1"/>
    <property type="molecule type" value="Genomic_DNA"/>
</dbReference>
<name>A0A1H0W8X0_9ACTN</name>
<dbReference type="STRING" id="405564.SAMN04487905_11173"/>
<proteinExistence type="predicted"/>
<evidence type="ECO:0000313" key="3">
    <source>
        <dbReference type="Proteomes" id="UP000199497"/>
    </source>
</evidence>
<dbReference type="RefSeq" id="WP_092603689.1">
    <property type="nucleotide sequence ID" value="NZ_FNJR01000011.1"/>
</dbReference>
<dbReference type="OrthoDB" id="3578910at2"/>
<sequence length="61" mass="6691">MVYILAAIGAVTLVVLLWQGFGPTGGISGKGTEPPERPAPDDDPEFLRRISEQQRKPRDEN</sequence>
<feature type="region of interest" description="Disordered" evidence="1">
    <location>
        <begin position="24"/>
        <end position="61"/>
    </location>
</feature>
<dbReference type="AlphaFoldDB" id="A0A1H0W8X0"/>
<feature type="compositionally biased region" description="Basic and acidic residues" evidence="1">
    <location>
        <begin position="33"/>
        <end position="61"/>
    </location>
</feature>
<dbReference type="Proteomes" id="UP000199497">
    <property type="component" value="Unassembled WGS sequence"/>
</dbReference>
<evidence type="ECO:0000313" key="2">
    <source>
        <dbReference type="EMBL" id="SDP87220.1"/>
    </source>
</evidence>
<reference evidence="3" key="1">
    <citation type="submission" date="2016-10" db="EMBL/GenBank/DDBJ databases">
        <authorList>
            <person name="Varghese N."/>
            <person name="Submissions S."/>
        </authorList>
    </citation>
    <scope>NUCLEOTIDE SEQUENCE [LARGE SCALE GENOMIC DNA]</scope>
    <source>
        <strain evidence="3">DSM 46732</strain>
    </source>
</reference>
<protein>
    <submittedName>
        <fullName evidence="2">Uncharacterized protein</fullName>
    </submittedName>
</protein>
<evidence type="ECO:0000256" key="1">
    <source>
        <dbReference type="SAM" id="MobiDB-lite"/>
    </source>
</evidence>
<gene>
    <name evidence="2" type="ORF">SAMN04487905_11173</name>
</gene>